<accession>A0A5C3NZM8</accession>
<evidence type="ECO:0000256" key="2">
    <source>
        <dbReference type="SAM" id="Phobius"/>
    </source>
</evidence>
<evidence type="ECO:0000313" key="3">
    <source>
        <dbReference type="EMBL" id="TFK82875.1"/>
    </source>
</evidence>
<evidence type="ECO:0000313" key="4">
    <source>
        <dbReference type="Proteomes" id="UP000308197"/>
    </source>
</evidence>
<evidence type="ECO:0000256" key="1">
    <source>
        <dbReference type="SAM" id="MobiDB-lite"/>
    </source>
</evidence>
<keyword evidence="4" id="KW-1185">Reference proteome</keyword>
<dbReference type="InParanoid" id="A0A5C3NZM8"/>
<reference evidence="3 4" key="1">
    <citation type="journal article" date="2019" name="Nat. Ecol. Evol.">
        <title>Megaphylogeny resolves global patterns of mushroom evolution.</title>
        <authorList>
            <person name="Varga T."/>
            <person name="Krizsan K."/>
            <person name="Foldi C."/>
            <person name="Dima B."/>
            <person name="Sanchez-Garcia M."/>
            <person name="Sanchez-Ramirez S."/>
            <person name="Szollosi G.J."/>
            <person name="Szarkandi J.G."/>
            <person name="Papp V."/>
            <person name="Albert L."/>
            <person name="Andreopoulos W."/>
            <person name="Angelini C."/>
            <person name="Antonin V."/>
            <person name="Barry K.W."/>
            <person name="Bougher N.L."/>
            <person name="Buchanan P."/>
            <person name="Buyck B."/>
            <person name="Bense V."/>
            <person name="Catcheside P."/>
            <person name="Chovatia M."/>
            <person name="Cooper J."/>
            <person name="Damon W."/>
            <person name="Desjardin D."/>
            <person name="Finy P."/>
            <person name="Geml J."/>
            <person name="Haridas S."/>
            <person name="Hughes K."/>
            <person name="Justo A."/>
            <person name="Karasinski D."/>
            <person name="Kautmanova I."/>
            <person name="Kiss B."/>
            <person name="Kocsube S."/>
            <person name="Kotiranta H."/>
            <person name="LaButti K.M."/>
            <person name="Lechner B.E."/>
            <person name="Liimatainen K."/>
            <person name="Lipzen A."/>
            <person name="Lukacs Z."/>
            <person name="Mihaltcheva S."/>
            <person name="Morgado L.N."/>
            <person name="Niskanen T."/>
            <person name="Noordeloos M.E."/>
            <person name="Ohm R.A."/>
            <person name="Ortiz-Santana B."/>
            <person name="Ovrebo C."/>
            <person name="Racz N."/>
            <person name="Riley R."/>
            <person name="Savchenko A."/>
            <person name="Shiryaev A."/>
            <person name="Soop K."/>
            <person name="Spirin V."/>
            <person name="Szebenyi C."/>
            <person name="Tomsovsky M."/>
            <person name="Tulloss R.E."/>
            <person name="Uehling J."/>
            <person name="Grigoriev I.V."/>
            <person name="Vagvolgyi C."/>
            <person name="Papp T."/>
            <person name="Martin F.M."/>
            <person name="Miettinen O."/>
            <person name="Hibbett D.S."/>
            <person name="Nagy L.G."/>
        </authorList>
    </citation>
    <scope>NUCLEOTIDE SEQUENCE [LARGE SCALE GENOMIC DNA]</scope>
    <source>
        <strain evidence="3 4">HHB13444</strain>
    </source>
</reference>
<proteinExistence type="predicted"/>
<feature type="compositionally biased region" description="Gly residues" evidence="1">
    <location>
        <begin position="39"/>
        <end position="66"/>
    </location>
</feature>
<keyword evidence="2" id="KW-0812">Transmembrane</keyword>
<keyword evidence="2" id="KW-0472">Membrane</keyword>
<protein>
    <submittedName>
        <fullName evidence="3">Uncharacterized protein</fullName>
    </submittedName>
</protein>
<sequence>MHLPVVSAYARSSYKSVTGRLWPRRPLPAPKGAAPAAHAGGGEGHSSSGEGHGGFSSGYGRGGGGSHPDAAGVTSSINGGIVEPVPVPAYAPGLGKASAIATGNGVSSVSTISEGQPFAGRKYGGGTREDVYGSSSYGSGYPGVKGLGTAGRDFPFGFWPVAWGASAGAASAAYLHTDEYGEPSNMTRPGGPEMRAVYTSGDKTYNNTLHIISDNATVQWLMHFIEKEPLPGYDEEGCWSMFNLSWHGPFPFNGNGTDPRPEQAIQYYRASTVVLTLEGYNNTAALTGDPNATAVPLPSVDMKMLNCVNETIGRRVIMFGSASSVSPPGVAGLVVFVYALLCLFTLF</sequence>
<gene>
    <name evidence="3" type="ORF">K466DRAFT_282568</name>
</gene>
<dbReference type="STRING" id="1314778.A0A5C3NZM8"/>
<dbReference type="Proteomes" id="UP000308197">
    <property type="component" value="Unassembled WGS sequence"/>
</dbReference>
<feature type="transmembrane region" description="Helical" evidence="2">
    <location>
        <begin position="325"/>
        <end position="346"/>
    </location>
</feature>
<dbReference type="AlphaFoldDB" id="A0A5C3NZM8"/>
<feature type="region of interest" description="Disordered" evidence="1">
    <location>
        <begin position="20"/>
        <end position="75"/>
    </location>
</feature>
<keyword evidence="2" id="KW-1133">Transmembrane helix</keyword>
<name>A0A5C3NZM8_9APHY</name>
<dbReference type="EMBL" id="ML211441">
    <property type="protein sequence ID" value="TFK82875.1"/>
    <property type="molecule type" value="Genomic_DNA"/>
</dbReference>
<organism evidence="3 4">
    <name type="scientific">Polyporus arcularius HHB13444</name>
    <dbReference type="NCBI Taxonomy" id="1314778"/>
    <lineage>
        <taxon>Eukaryota</taxon>
        <taxon>Fungi</taxon>
        <taxon>Dikarya</taxon>
        <taxon>Basidiomycota</taxon>
        <taxon>Agaricomycotina</taxon>
        <taxon>Agaricomycetes</taxon>
        <taxon>Polyporales</taxon>
        <taxon>Polyporaceae</taxon>
        <taxon>Polyporus</taxon>
    </lineage>
</organism>